<dbReference type="PROSITE" id="PS00211">
    <property type="entry name" value="ABC_TRANSPORTER_1"/>
    <property type="match status" value="1"/>
</dbReference>
<dbReference type="SUPFAM" id="SSF52540">
    <property type="entry name" value="P-loop containing nucleoside triphosphate hydrolases"/>
    <property type="match status" value="1"/>
</dbReference>
<evidence type="ECO:0000313" key="6">
    <source>
        <dbReference type="Proteomes" id="UP000525298"/>
    </source>
</evidence>
<dbReference type="PROSITE" id="PS50893">
    <property type="entry name" value="ABC_TRANSPORTER_2"/>
    <property type="match status" value="1"/>
</dbReference>
<dbReference type="SMART" id="SM00382">
    <property type="entry name" value="AAA"/>
    <property type="match status" value="1"/>
</dbReference>
<dbReference type="InterPro" id="IPR050166">
    <property type="entry name" value="ABC_transporter_ATP-bind"/>
</dbReference>
<keyword evidence="2" id="KW-0547">Nucleotide-binding</keyword>
<dbReference type="EMBL" id="JACDUS010000012">
    <property type="protein sequence ID" value="MBA2882732.1"/>
    <property type="molecule type" value="Genomic_DNA"/>
</dbReference>
<dbReference type="Proteomes" id="UP000525298">
    <property type="component" value="Unassembled WGS sequence"/>
</dbReference>
<name>A0A7W0CBQ6_9BACT</name>
<keyword evidence="6" id="KW-1185">Reference proteome</keyword>
<comment type="caution">
    <text evidence="5">The sequence shown here is derived from an EMBL/GenBank/DDBJ whole genome shotgun (WGS) entry which is preliminary data.</text>
</comment>
<evidence type="ECO:0000313" key="5">
    <source>
        <dbReference type="EMBL" id="MBA2882732.1"/>
    </source>
</evidence>
<dbReference type="InterPro" id="IPR017871">
    <property type="entry name" value="ABC_transporter-like_CS"/>
</dbReference>
<accession>A0A7W0CBQ6</accession>
<dbReference type="CDD" id="cd03293">
    <property type="entry name" value="ABC_NrtD_SsuB_transporters"/>
    <property type="match status" value="1"/>
</dbReference>
<keyword evidence="1" id="KW-0813">Transport</keyword>
<reference evidence="5 6" key="1">
    <citation type="submission" date="2020-07" db="EMBL/GenBank/DDBJ databases">
        <title>Genomic Encyclopedia of Type Strains, Phase IV (KMG-IV): sequencing the most valuable type-strain genomes for metagenomic binning, comparative biology and taxonomic classification.</title>
        <authorList>
            <person name="Goeker M."/>
        </authorList>
    </citation>
    <scope>NUCLEOTIDE SEQUENCE [LARGE SCALE GENOMIC DNA]</scope>
    <source>
        <strain evidence="5 6">DSM 17721</strain>
    </source>
</reference>
<gene>
    <name evidence="5" type="ORF">HNR65_003087</name>
</gene>
<dbReference type="InterPro" id="IPR003593">
    <property type="entry name" value="AAA+_ATPase"/>
</dbReference>
<evidence type="ECO:0000259" key="4">
    <source>
        <dbReference type="PROSITE" id="PS50893"/>
    </source>
</evidence>
<dbReference type="RefSeq" id="WP_181552357.1">
    <property type="nucleotide sequence ID" value="NZ_JACDUS010000012.1"/>
</dbReference>
<dbReference type="InterPro" id="IPR003439">
    <property type="entry name" value="ABC_transporter-like_ATP-bd"/>
</dbReference>
<dbReference type="Pfam" id="PF00005">
    <property type="entry name" value="ABC_tran"/>
    <property type="match status" value="1"/>
</dbReference>
<feature type="domain" description="ABC transporter" evidence="4">
    <location>
        <begin position="24"/>
        <end position="253"/>
    </location>
</feature>
<dbReference type="GO" id="GO:0016887">
    <property type="term" value="F:ATP hydrolysis activity"/>
    <property type="evidence" value="ECO:0007669"/>
    <property type="project" value="InterPro"/>
</dbReference>
<dbReference type="PANTHER" id="PTHR42788:SF13">
    <property type="entry name" value="ALIPHATIC SULFONATES IMPORT ATP-BINDING PROTEIN SSUB"/>
    <property type="match status" value="1"/>
</dbReference>
<dbReference type="PANTHER" id="PTHR42788">
    <property type="entry name" value="TAURINE IMPORT ATP-BINDING PROTEIN-RELATED"/>
    <property type="match status" value="1"/>
</dbReference>
<dbReference type="GO" id="GO:0005524">
    <property type="term" value="F:ATP binding"/>
    <property type="evidence" value="ECO:0007669"/>
    <property type="project" value="UniProtKB-KW"/>
</dbReference>
<keyword evidence="3 5" id="KW-0067">ATP-binding</keyword>
<sequence>MTTQLKVLSAGKPSDAGKSPILEVRELGLHFKVNGAVLPILENIGLCVQPGEMMCVLGPSGCGKTTLLNVLAGFLKPGTGHVLAHGQPISGPGPDRCVVFQEDALFPWLTVAENIGFGLKGKGFSRRQRREMVERYLNLVGLLPFGGYLPSEISGGMRQRVALARVLILEPAILLMDEPFVALDSQTRQEMQQLLLSLWKRFSHTVVFVTHDVREAVTLADRVVMMDKNPGRIKEVVDIGLQRPRDPAGNLFHRQCVQLEELLRNT</sequence>
<evidence type="ECO:0000256" key="2">
    <source>
        <dbReference type="ARBA" id="ARBA00022741"/>
    </source>
</evidence>
<dbReference type="AlphaFoldDB" id="A0A7W0CBQ6"/>
<protein>
    <submittedName>
        <fullName evidence="5">NitT/TauT family transport system ATP-binding protein</fullName>
    </submittedName>
</protein>
<organism evidence="5 6">
    <name type="scientific">Desulfosalsimonas propionicica</name>
    <dbReference type="NCBI Taxonomy" id="332175"/>
    <lineage>
        <taxon>Bacteria</taxon>
        <taxon>Pseudomonadati</taxon>
        <taxon>Thermodesulfobacteriota</taxon>
        <taxon>Desulfobacteria</taxon>
        <taxon>Desulfobacterales</taxon>
        <taxon>Desulfosalsimonadaceae</taxon>
        <taxon>Desulfosalsimonas</taxon>
    </lineage>
</organism>
<dbReference type="InterPro" id="IPR027417">
    <property type="entry name" value="P-loop_NTPase"/>
</dbReference>
<proteinExistence type="predicted"/>
<evidence type="ECO:0000256" key="1">
    <source>
        <dbReference type="ARBA" id="ARBA00022448"/>
    </source>
</evidence>
<evidence type="ECO:0000256" key="3">
    <source>
        <dbReference type="ARBA" id="ARBA00022840"/>
    </source>
</evidence>
<dbReference type="Gene3D" id="3.40.50.300">
    <property type="entry name" value="P-loop containing nucleotide triphosphate hydrolases"/>
    <property type="match status" value="1"/>
</dbReference>